<organism evidence="2">
    <name type="scientific">Mytilinidion resinicola</name>
    <dbReference type="NCBI Taxonomy" id="574789"/>
    <lineage>
        <taxon>Eukaryota</taxon>
        <taxon>Fungi</taxon>
        <taxon>Dikarya</taxon>
        <taxon>Ascomycota</taxon>
        <taxon>Pezizomycotina</taxon>
        <taxon>Dothideomycetes</taxon>
        <taxon>Pleosporomycetidae</taxon>
        <taxon>Mytilinidiales</taxon>
        <taxon>Mytilinidiaceae</taxon>
        <taxon>Mytilinidion</taxon>
    </lineage>
</organism>
<gene>
    <name evidence="2 4" type="ORF">BDZ99DRAFT_526215</name>
</gene>
<accession>A0A6A6Y5D7</accession>
<dbReference type="GeneID" id="54467011"/>
<reference evidence="2 4" key="1">
    <citation type="journal article" date="2020" name="Stud. Mycol.">
        <title>101 Dothideomycetes genomes: a test case for predicting lifestyles and emergence of pathogens.</title>
        <authorList>
            <person name="Haridas S."/>
            <person name="Albert R."/>
            <person name="Binder M."/>
            <person name="Bloem J."/>
            <person name="Labutti K."/>
            <person name="Salamov A."/>
            <person name="Andreopoulos B."/>
            <person name="Baker S."/>
            <person name="Barry K."/>
            <person name="Bills G."/>
            <person name="Bluhm B."/>
            <person name="Cannon C."/>
            <person name="Castanera R."/>
            <person name="Culley D."/>
            <person name="Daum C."/>
            <person name="Ezra D."/>
            <person name="Gonzalez J."/>
            <person name="Henrissat B."/>
            <person name="Kuo A."/>
            <person name="Liang C."/>
            <person name="Lipzen A."/>
            <person name="Lutzoni F."/>
            <person name="Magnuson J."/>
            <person name="Mondo S."/>
            <person name="Nolan M."/>
            <person name="Ohm R."/>
            <person name="Pangilinan J."/>
            <person name="Park H.-J."/>
            <person name="Ramirez L."/>
            <person name="Alfaro M."/>
            <person name="Sun H."/>
            <person name="Tritt A."/>
            <person name="Yoshinaga Y."/>
            <person name="Zwiers L.-H."/>
            <person name="Turgeon B."/>
            <person name="Goodwin S."/>
            <person name="Spatafora J."/>
            <person name="Crous P."/>
            <person name="Grigoriev I."/>
        </authorList>
    </citation>
    <scope>NUCLEOTIDE SEQUENCE</scope>
    <source>
        <strain evidence="2 4">CBS 304.34</strain>
    </source>
</reference>
<reference evidence="4" key="2">
    <citation type="submission" date="2020-04" db="EMBL/GenBank/DDBJ databases">
        <authorList>
            <consortium name="NCBI Genome Project"/>
        </authorList>
    </citation>
    <scope>NUCLEOTIDE SEQUENCE</scope>
    <source>
        <strain evidence="4">CBS 304.34</strain>
    </source>
</reference>
<proteinExistence type="predicted"/>
<dbReference type="EMBL" id="MU003716">
    <property type="protein sequence ID" value="KAF2803738.1"/>
    <property type="molecule type" value="Genomic_DNA"/>
</dbReference>
<evidence type="ECO:0000256" key="1">
    <source>
        <dbReference type="SAM" id="MobiDB-lite"/>
    </source>
</evidence>
<evidence type="ECO:0000313" key="3">
    <source>
        <dbReference type="Proteomes" id="UP000504636"/>
    </source>
</evidence>
<evidence type="ECO:0000313" key="2">
    <source>
        <dbReference type="EMBL" id="KAF2803738.1"/>
    </source>
</evidence>
<feature type="region of interest" description="Disordered" evidence="1">
    <location>
        <begin position="180"/>
        <end position="218"/>
    </location>
</feature>
<dbReference type="Proteomes" id="UP000504636">
    <property type="component" value="Unplaced"/>
</dbReference>
<sequence length="248" mass="27342">MGRREKKRAWLGGGGVEMRLRARSAAMTSRGEAGAMVKERRNRRWAGHWRCLDDGLHSTRREAESQLKQRTLNQEAVPRVDGDSGPMALAMGEQQVFRDGWSCRVQQAGAGTGESARYLRVSLFVLFVLRLSVVSQSQSQLLSQPLVASPASSTWPPAAVAPASWEQSWLTSLERRHQRGPLGASAAVTAGRLPPSISRNEPPRNEPPQNEPSRIPPRWSCLRCNESVLDKMLLTGRDGHGDPRLPPG</sequence>
<reference evidence="4" key="3">
    <citation type="submission" date="2025-04" db="UniProtKB">
        <authorList>
            <consortium name="RefSeq"/>
        </authorList>
    </citation>
    <scope>IDENTIFICATION</scope>
    <source>
        <strain evidence="4">CBS 304.34</strain>
    </source>
</reference>
<protein>
    <submittedName>
        <fullName evidence="2 4">Uncharacterized protein</fullName>
    </submittedName>
</protein>
<dbReference type="RefSeq" id="XP_033570702.1">
    <property type="nucleotide sequence ID" value="XM_033726118.1"/>
</dbReference>
<dbReference type="AlphaFoldDB" id="A0A6A6Y5D7"/>
<name>A0A6A6Y5D7_9PEZI</name>
<keyword evidence="3" id="KW-1185">Reference proteome</keyword>
<evidence type="ECO:0000313" key="4">
    <source>
        <dbReference type="RefSeq" id="XP_033570702.1"/>
    </source>
</evidence>